<dbReference type="GO" id="GO:0046417">
    <property type="term" value="P:chorismate metabolic process"/>
    <property type="evidence" value="ECO:0007669"/>
    <property type="project" value="InterPro"/>
</dbReference>
<evidence type="ECO:0000256" key="6">
    <source>
        <dbReference type="ARBA" id="ARBA00022898"/>
    </source>
</evidence>
<dbReference type="PROSITE" id="PS51168">
    <property type="entry name" value="CHORISMATE_MUT_2"/>
    <property type="match status" value="1"/>
</dbReference>
<comment type="caution">
    <text evidence="9">The sequence shown here is derived from an EMBL/GenBank/DDBJ whole genome shotgun (WGS) entry which is preliminary data.</text>
</comment>
<dbReference type="InterPro" id="IPR015422">
    <property type="entry name" value="PyrdxlP-dep_Trfase_small"/>
</dbReference>
<comment type="subunit">
    <text evidence="3">Homodimer.</text>
</comment>
<dbReference type="InterPro" id="IPR015424">
    <property type="entry name" value="PyrdxlP-dep_Trfase"/>
</dbReference>
<evidence type="ECO:0000313" key="9">
    <source>
        <dbReference type="EMBL" id="HHR41188.1"/>
    </source>
</evidence>
<dbReference type="GO" id="GO:0008483">
    <property type="term" value="F:transaminase activity"/>
    <property type="evidence" value="ECO:0007669"/>
    <property type="project" value="UniProtKB-KW"/>
</dbReference>
<dbReference type="SMART" id="SM00830">
    <property type="entry name" value="CM_2"/>
    <property type="match status" value="1"/>
</dbReference>
<gene>
    <name evidence="9" type="ORF">ENM42_05100</name>
</gene>
<dbReference type="Pfam" id="PF00155">
    <property type="entry name" value="Aminotran_1_2"/>
    <property type="match status" value="1"/>
</dbReference>
<sequence length="475" mass="53151">MTFETKLFSMDAKELEKLRSEARDLAVEMIRLLAERRNVVKRIAEIKKSLGAPAYQPSVEANVRKAMVEEALKLGVPVETVQRLATVLFSDAVEMQSKPRTTLTHFDIMKRAVELQRAGYEVQRLEVGEPDLGAPTEVRQSVAEAVLEGYARYVESKGIYELRSAIAKHVHEKHGVSINPDNVVITPGGRFAIYLAVKTLLREGDEIIVIDPSWPMYRQVSSFVGARSVHVKTSLENGWTPQIEDIENAITPATKAIILNYPNNPTGKILDRKTFTKIVQLAENRNLTVISDEVYADYVRDTHVSVFDGVDKVQHVLIQSFSKSYGMTGYRLGFVVASEEMVSRMSSIMALLITCVPEFIQRGGLTALNLKQTPKHYAEIMMRRMDTAVKELEKLGFEFYRPDGGMYVFPKICIENVDGMEMAFELLEAKGVAVAPGSIFGGYHEFVRISLGAPEQSIAKGIRLLGEFLTEKGRK</sequence>
<dbReference type="EMBL" id="DRXS01000274">
    <property type="protein sequence ID" value="HHR41188.1"/>
    <property type="molecule type" value="Genomic_DNA"/>
</dbReference>
<protein>
    <recommendedName>
        <fullName evidence="7">Aminotransferase</fullName>
        <ecNumber evidence="7">2.6.1.-</ecNumber>
    </recommendedName>
</protein>
<dbReference type="AlphaFoldDB" id="A0A7C5U504"/>
<dbReference type="CDD" id="cd00609">
    <property type="entry name" value="AAT_like"/>
    <property type="match status" value="1"/>
</dbReference>
<dbReference type="Gene3D" id="3.90.1150.10">
    <property type="entry name" value="Aspartate Aminotransferase, domain 1"/>
    <property type="match status" value="1"/>
</dbReference>
<comment type="similarity">
    <text evidence="2 7">Belongs to the class-I pyridoxal-phosphate-dependent aminotransferase family.</text>
</comment>
<dbReference type="Gene3D" id="3.40.640.10">
    <property type="entry name" value="Type I PLP-dependent aspartate aminotransferase-like (Major domain)"/>
    <property type="match status" value="1"/>
</dbReference>
<dbReference type="InterPro" id="IPR004839">
    <property type="entry name" value="Aminotransferase_I/II_large"/>
</dbReference>
<dbReference type="GO" id="GO:0006520">
    <property type="term" value="P:amino acid metabolic process"/>
    <property type="evidence" value="ECO:0007669"/>
    <property type="project" value="InterPro"/>
</dbReference>
<dbReference type="PANTHER" id="PTHR46383:SF1">
    <property type="entry name" value="ASPARTATE AMINOTRANSFERASE"/>
    <property type="match status" value="1"/>
</dbReference>
<accession>A0A7C5U504</accession>
<dbReference type="Pfam" id="PF01817">
    <property type="entry name" value="CM_2"/>
    <property type="match status" value="1"/>
</dbReference>
<keyword evidence="6" id="KW-0663">Pyridoxal phosphate</keyword>
<dbReference type="InterPro" id="IPR036263">
    <property type="entry name" value="Chorismate_II_sf"/>
</dbReference>
<organism evidence="9">
    <name type="scientific">Caldiarchaeum subterraneum</name>
    <dbReference type="NCBI Taxonomy" id="311458"/>
    <lineage>
        <taxon>Archaea</taxon>
        <taxon>Nitrososphaerota</taxon>
        <taxon>Candidatus Caldarchaeales</taxon>
        <taxon>Candidatus Caldarchaeaceae</taxon>
        <taxon>Candidatus Caldarchaeum</taxon>
    </lineage>
</organism>
<dbReference type="GO" id="GO:0004106">
    <property type="term" value="F:chorismate mutase activity"/>
    <property type="evidence" value="ECO:0007669"/>
    <property type="project" value="InterPro"/>
</dbReference>
<dbReference type="GO" id="GO:0030170">
    <property type="term" value="F:pyridoxal phosphate binding"/>
    <property type="evidence" value="ECO:0007669"/>
    <property type="project" value="InterPro"/>
</dbReference>
<feature type="domain" description="Chorismate mutase" evidence="8">
    <location>
        <begin position="9"/>
        <end position="100"/>
    </location>
</feature>
<keyword evidence="4 7" id="KW-0032">Aminotransferase</keyword>
<proteinExistence type="inferred from homology"/>
<name>A0A7C5U504_CALS0</name>
<dbReference type="InterPro" id="IPR015421">
    <property type="entry name" value="PyrdxlP-dep_Trfase_major"/>
</dbReference>
<dbReference type="EC" id="2.6.1.-" evidence="7"/>
<reference evidence="9" key="1">
    <citation type="journal article" date="2020" name="mSystems">
        <title>Genome- and Community-Level Interaction Insights into Carbon Utilization and Element Cycling Functions of Hydrothermarchaeota in Hydrothermal Sediment.</title>
        <authorList>
            <person name="Zhou Z."/>
            <person name="Liu Y."/>
            <person name="Xu W."/>
            <person name="Pan J."/>
            <person name="Luo Z.H."/>
            <person name="Li M."/>
        </authorList>
    </citation>
    <scope>NUCLEOTIDE SEQUENCE [LARGE SCALE GENOMIC DNA]</scope>
    <source>
        <strain evidence="9">SpSt-1084</strain>
    </source>
</reference>
<dbReference type="InterPro" id="IPR036979">
    <property type="entry name" value="CM_dom_sf"/>
</dbReference>
<dbReference type="PROSITE" id="PS00105">
    <property type="entry name" value="AA_TRANSFER_CLASS_1"/>
    <property type="match status" value="1"/>
</dbReference>
<dbReference type="Gene3D" id="1.20.59.10">
    <property type="entry name" value="Chorismate mutase"/>
    <property type="match status" value="1"/>
</dbReference>
<dbReference type="InterPro" id="IPR050596">
    <property type="entry name" value="AspAT/PAT-like"/>
</dbReference>
<evidence type="ECO:0000256" key="4">
    <source>
        <dbReference type="ARBA" id="ARBA00022576"/>
    </source>
</evidence>
<evidence type="ECO:0000259" key="8">
    <source>
        <dbReference type="PROSITE" id="PS51168"/>
    </source>
</evidence>
<dbReference type="InterPro" id="IPR004838">
    <property type="entry name" value="NHTrfase_class1_PyrdxlP-BS"/>
</dbReference>
<evidence type="ECO:0000256" key="3">
    <source>
        <dbReference type="ARBA" id="ARBA00011738"/>
    </source>
</evidence>
<dbReference type="PANTHER" id="PTHR46383">
    <property type="entry name" value="ASPARTATE AMINOTRANSFERASE"/>
    <property type="match status" value="1"/>
</dbReference>
<evidence type="ECO:0000256" key="1">
    <source>
        <dbReference type="ARBA" id="ARBA00001933"/>
    </source>
</evidence>
<keyword evidence="5 7" id="KW-0808">Transferase</keyword>
<evidence type="ECO:0000256" key="7">
    <source>
        <dbReference type="RuleBase" id="RU000481"/>
    </source>
</evidence>
<dbReference type="InterPro" id="IPR002701">
    <property type="entry name" value="CM_II_prokaryot"/>
</dbReference>
<dbReference type="SUPFAM" id="SSF53383">
    <property type="entry name" value="PLP-dependent transferases"/>
    <property type="match status" value="1"/>
</dbReference>
<comment type="cofactor">
    <cofactor evidence="1 7">
        <name>pyridoxal 5'-phosphate</name>
        <dbReference type="ChEBI" id="CHEBI:597326"/>
    </cofactor>
</comment>
<evidence type="ECO:0000256" key="5">
    <source>
        <dbReference type="ARBA" id="ARBA00022679"/>
    </source>
</evidence>
<evidence type="ECO:0000256" key="2">
    <source>
        <dbReference type="ARBA" id="ARBA00007441"/>
    </source>
</evidence>
<dbReference type="SUPFAM" id="SSF48600">
    <property type="entry name" value="Chorismate mutase II"/>
    <property type="match status" value="1"/>
</dbReference>